<organism evidence="2 3">
    <name type="scientific">Campylobacter majalis</name>
    <dbReference type="NCBI Taxonomy" id="2790656"/>
    <lineage>
        <taxon>Bacteria</taxon>
        <taxon>Pseudomonadati</taxon>
        <taxon>Campylobacterota</taxon>
        <taxon>Epsilonproteobacteria</taxon>
        <taxon>Campylobacterales</taxon>
        <taxon>Campylobacteraceae</taxon>
        <taxon>Campylobacter</taxon>
    </lineage>
</organism>
<dbReference type="Pfam" id="PF02597">
    <property type="entry name" value="ThiS"/>
    <property type="match status" value="1"/>
</dbReference>
<evidence type="ECO:0000256" key="1">
    <source>
        <dbReference type="PROSITE-ProRule" id="PRU00182"/>
    </source>
</evidence>
<keyword evidence="3" id="KW-1185">Reference proteome</keyword>
<dbReference type="Gene3D" id="3.10.20.30">
    <property type="match status" value="1"/>
</dbReference>
<reference evidence="2 3" key="1">
    <citation type="submission" date="2020-11" db="EMBL/GenBank/DDBJ databases">
        <authorList>
            <person name="Peeters C."/>
        </authorList>
    </citation>
    <scope>NUCLEOTIDE SEQUENCE [LARGE SCALE GENOMIC DNA]</scope>
    <source>
        <strain evidence="2 3">LMG 7974</strain>
    </source>
</reference>
<evidence type="ECO:0000313" key="2">
    <source>
        <dbReference type="EMBL" id="CAD7286666.1"/>
    </source>
</evidence>
<evidence type="ECO:0008006" key="4">
    <source>
        <dbReference type="Google" id="ProtNLM"/>
    </source>
</evidence>
<dbReference type="InterPro" id="IPR003749">
    <property type="entry name" value="ThiS/MoaD-like"/>
</dbReference>
<keyword evidence="1" id="KW-0694">RNA-binding</keyword>
<dbReference type="RefSeq" id="WP_229931852.1">
    <property type="nucleotide sequence ID" value="NZ_CAJHOF010000001.1"/>
</dbReference>
<gene>
    <name evidence="2" type="ORF">LMG7974_00023</name>
</gene>
<comment type="caution">
    <text evidence="2">The sequence shown here is derived from an EMBL/GenBank/DDBJ whole genome shotgun (WGS) entry which is preliminary data.</text>
</comment>
<evidence type="ECO:0000313" key="3">
    <source>
        <dbReference type="Proteomes" id="UP000789803"/>
    </source>
</evidence>
<dbReference type="InterPro" id="IPR016155">
    <property type="entry name" value="Mopterin_synth/thiamin_S_b"/>
</dbReference>
<protein>
    <recommendedName>
        <fullName evidence="4">MoaD/ThiS family protein</fullName>
    </recommendedName>
</protein>
<dbReference type="PROSITE" id="PS50889">
    <property type="entry name" value="S4"/>
    <property type="match status" value="1"/>
</dbReference>
<dbReference type="InterPro" id="IPR012675">
    <property type="entry name" value="Beta-grasp_dom_sf"/>
</dbReference>
<dbReference type="SUPFAM" id="SSF54285">
    <property type="entry name" value="MoaD/ThiS"/>
    <property type="match status" value="1"/>
</dbReference>
<dbReference type="EMBL" id="CAJHOF010000001">
    <property type="protein sequence ID" value="CAD7286666.1"/>
    <property type="molecule type" value="Genomic_DNA"/>
</dbReference>
<name>A0ABM8Q1M5_9BACT</name>
<sequence length="73" mass="7992">MVIIKFLGPIGKDDLKIDVKNLNELKEILNEDKELKIWLKDCGVAVNDEIVTDANMQLKDGDVVAILAPVCGG</sequence>
<dbReference type="Proteomes" id="UP000789803">
    <property type="component" value="Unassembled WGS sequence"/>
</dbReference>
<proteinExistence type="predicted"/>
<accession>A0ABM8Q1M5</accession>